<feature type="signal peptide" evidence="6">
    <location>
        <begin position="1"/>
        <end position="22"/>
    </location>
</feature>
<keyword evidence="6" id="KW-0732">Signal</keyword>
<evidence type="ECO:0000256" key="5">
    <source>
        <dbReference type="ARBA" id="ARBA00023180"/>
    </source>
</evidence>
<dbReference type="EC" id="3.1.1.-" evidence="6"/>
<dbReference type="InterPro" id="IPR019826">
    <property type="entry name" value="Carboxylesterase_B_AS"/>
</dbReference>
<name>A0A0Y0BVU8_CYDPO</name>
<proteinExistence type="evidence at transcript level"/>
<feature type="chain" id="PRO_5006988414" description="Carboxylic ester hydrolase" evidence="6">
    <location>
        <begin position="23"/>
        <end position="587"/>
    </location>
</feature>
<dbReference type="AlphaFoldDB" id="A0A0Y0BVU8"/>
<reference evidence="8" key="1">
    <citation type="journal article" date="2016" name="Gene">
        <title>Identification of biotransformation enzymes in the antennae of codling moth Cydia pomonella.</title>
        <authorList>
            <person name="Huang X."/>
            <person name="Liu L."/>
            <person name="Su X."/>
            <person name="Feng J."/>
        </authorList>
    </citation>
    <scope>NUCLEOTIDE SEQUENCE</scope>
</reference>
<protein>
    <recommendedName>
        <fullName evidence="6">Carboxylic ester hydrolase</fullName>
        <ecNumber evidence="6">3.1.1.-</ecNumber>
    </recommendedName>
</protein>
<dbReference type="PANTHER" id="PTHR11559">
    <property type="entry name" value="CARBOXYLESTERASE"/>
    <property type="match status" value="1"/>
</dbReference>
<dbReference type="InterPro" id="IPR002018">
    <property type="entry name" value="CarbesteraseB"/>
</dbReference>
<comment type="similarity">
    <text evidence="1 6">Belongs to the type-B carboxylesterase/lipase family.</text>
</comment>
<dbReference type="PROSITE" id="PS00122">
    <property type="entry name" value="CARBOXYLESTERASE_B_1"/>
    <property type="match status" value="1"/>
</dbReference>
<evidence type="ECO:0000256" key="6">
    <source>
        <dbReference type="RuleBase" id="RU361235"/>
    </source>
</evidence>
<evidence type="ECO:0000259" key="7">
    <source>
        <dbReference type="Pfam" id="PF00135"/>
    </source>
</evidence>
<evidence type="ECO:0000256" key="2">
    <source>
        <dbReference type="ARBA" id="ARBA00022487"/>
    </source>
</evidence>
<keyword evidence="4" id="KW-1015">Disulfide bond</keyword>
<organism evidence="8">
    <name type="scientific">Cydia pomonella</name>
    <name type="common">Codling moth</name>
    <dbReference type="NCBI Taxonomy" id="82600"/>
    <lineage>
        <taxon>Eukaryota</taxon>
        <taxon>Metazoa</taxon>
        <taxon>Ecdysozoa</taxon>
        <taxon>Arthropoda</taxon>
        <taxon>Hexapoda</taxon>
        <taxon>Insecta</taxon>
        <taxon>Pterygota</taxon>
        <taxon>Neoptera</taxon>
        <taxon>Endopterygota</taxon>
        <taxon>Lepidoptera</taxon>
        <taxon>Glossata</taxon>
        <taxon>Ditrysia</taxon>
        <taxon>Tortricoidea</taxon>
        <taxon>Tortricidae</taxon>
        <taxon>Olethreutinae</taxon>
        <taxon>Grapholitini</taxon>
        <taxon>Cydia</taxon>
    </lineage>
</organism>
<evidence type="ECO:0000313" key="8">
    <source>
        <dbReference type="EMBL" id="AMB19664.1"/>
    </source>
</evidence>
<dbReference type="SUPFAM" id="SSF53474">
    <property type="entry name" value="alpha/beta-Hydrolases"/>
    <property type="match status" value="1"/>
</dbReference>
<feature type="domain" description="Carboxylesterase type B" evidence="7">
    <location>
        <begin position="29"/>
        <end position="513"/>
    </location>
</feature>
<keyword evidence="5" id="KW-0325">Glycoprotein</keyword>
<dbReference type="InterPro" id="IPR050309">
    <property type="entry name" value="Type-B_Carboxylest/Lipase"/>
</dbReference>
<evidence type="ECO:0000256" key="4">
    <source>
        <dbReference type="ARBA" id="ARBA00023157"/>
    </source>
</evidence>
<evidence type="ECO:0000256" key="1">
    <source>
        <dbReference type="ARBA" id="ARBA00005964"/>
    </source>
</evidence>
<dbReference type="ESTHER" id="cydpo-a0a0y0bvu8">
    <property type="family name" value="Carb_B_Arthropoda"/>
</dbReference>
<keyword evidence="2" id="KW-0719">Serine esterase</keyword>
<sequence length="587" mass="64964">MELHVRRALAVLAACCVMSASAQEPVWADTEAGRVCGGYEPNGDYAYFFAVPYAKQPVGELRFQELQRPDPWKECRPATEVGSICPQWDIFYGPIMNPRGQSEECIHANIYVPLKSLPSGARGENRPLLPVLVYVHGGGFGFGSGDPDAHGPQYLVRENVVVITFNYRIGAFGFLSLNSSSVPGNAGLRDIVTLLRWVQRNAVAFGGNPHDVTLAGQSAGAAAVHLLTLSQAAKGLFKRAISMSGAGTRNFFTTLPAYAQTVSELFLSFLGINSTDPEEVHQKLIVLPLEQIIEAQKQIQDYTGLLAFTPVVESKHPGVNIILDNDPEVLQAQGRGKDIPFIIGFTNAECETFRPRFEQIDIVEKIKNMPVLMLPPGVAYTTPPTELPSKIASIQKEYFSGSLDIDTFLSFCSDSYFIYPALKMAKTRAANKGAPVFLYRFAYNADNSVYKKALNLTYVGAGHSEDLTFVFRANHALGDTIESATDSDMITKMTAFFTNFMRHGKPTKNVEFNADSSMFTKMSKLFYASFLPYSKPMTNVNDWRPVSAAEGTDKYAPYNNIVNYEEPDPWPTYQRITKFFDSIYETS</sequence>
<dbReference type="EMBL" id="KU215370">
    <property type="protein sequence ID" value="AMB19664.1"/>
    <property type="molecule type" value="mRNA"/>
</dbReference>
<accession>A0A0Y0BVU8</accession>
<dbReference type="InterPro" id="IPR029058">
    <property type="entry name" value="AB_hydrolase_fold"/>
</dbReference>
<dbReference type="Gene3D" id="3.40.50.1820">
    <property type="entry name" value="alpha/beta hydrolase"/>
    <property type="match status" value="1"/>
</dbReference>
<dbReference type="Pfam" id="PF00135">
    <property type="entry name" value="COesterase"/>
    <property type="match status" value="1"/>
</dbReference>
<dbReference type="GO" id="GO:0052689">
    <property type="term" value="F:carboxylic ester hydrolase activity"/>
    <property type="evidence" value="ECO:0007669"/>
    <property type="project" value="UniProtKB-KW"/>
</dbReference>
<evidence type="ECO:0000256" key="3">
    <source>
        <dbReference type="ARBA" id="ARBA00022801"/>
    </source>
</evidence>
<keyword evidence="3 6" id="KW-0378">Hydrolase</keyword>